<evidence type="ECO:0000256" key="2">
    <source>
        <dbReference type="PROSITE-ProRule" id="PRU00335"/>
    </source>
</evidence>
<dbReference type="OrthoDB" id="836882at2"/>
<organism evidence="4 5">
    <name type="scientific">Mucilaginibacter achroorhodeus</name>
    <dbReference type="NCBI Taxonomy" id="2599294"/>
    <lineage>
        <taxon>Bacteria</taxon>
        <taxon>Pseudomonadati</taxon>
        <taxon>Bacteroidota</taxon>
        <taxon>Sphingobacteriia</taxon>
        <taxon>Sphingobacteriales</taxon>
        <taxon>Sphingobacteriaceae</taxon>
        <taxon>Mucilaginibacter</taxon>
    </lineage>
</organism>
<protein>
    <submittedName>
        <fullName evidence="4">TetR/AcrR family transcriptional regulator</fullName>
    </submittedName>
</protein>
<dbReference type="Gene3D" id="1.10.357.10">
    <property type="entry name" value="Tetracycline Repressor, domain 2"/>
    <property type="match status" value="1"/>
</dbReference>
<name>A0A563U608_9SPHI</name>
<dbReference type="PANTHER" id="PTHR30328">
    <property type="entry name" value="TRANSCRIPTIONAL REPRESSOR"/>
    <property type="match status" value="1"/>
</dbReference>
<dbReference type="AlphaFoldDB" id="A0A563U608"/>
<evidence type="ECO:0000313" key="5">
    <source>
        <dbReference type="Proteomes" id="UP000318010"/>
    </source>
</evidence>
<proteinExistence type="predicted"/>
<dbReference type="InterPro" id="IPR050109">
    <property type="entry name" value="HTH-type_TetR-like_transc_reg"/>
</dbReference>
<reference evidence="4 5" key="1">
    <citation type="submission" date="2019-07" db="EMBL/GenBank/DDBJ databases">
        <authorList>
            <person name="Kim J."/>
        </authorList>
    </citation>
    <scope>NUCLEOTIDE SEQUENCE [LARGE SCALE GENOMIC DNA]</scope>
    <source>
        <strain evidence="4 5">MJ1a</strain>
    </source>
</reference>
<dbReference type="PROSITE" id="PS50977">
    <property type="entry name" value="HTH_TETR_2"/>
    <property type="match status" value="1"/>
</dbReference>
<evidence type="ECO:0000313" key="4">
    <source>
        <dbReference type="EMBL" id="TWR26749.1"/>
    </source>
</evidence>
<dbReference type="PANTHER" id="PTHR30328:SF54">
    <property type="entry name" value="HTH-TYPE TRANSCRIPTIONAL REPRESSOR SCO4008"/>
    <property type="match status" value="1"/>
</dbReference>
<sequence length="213" mass="24176">MERKAIDGPQRNKARTKANILKATGKILKEDGFSKLNVARIADEAKTDRKLIYNYFGNLDGLVKEYLESHDYWKIQTEDIGDVIQANLHDSGKTLATEVLVDQLSSLLGNEEMRQIITWGLSQRSSHLKELDLKRETVGNEILAAVIDDRFKDGPVNFRALYALLMGGVYYLTLHAKMLENTFCGIDIQKRSGQEVIKKTIIDVIDLIYADMR</sequence>
<accession>A0A563U608</accession>
<feature type="DNA-binding region" description="H-T-H motif" evidence="2">
    <location>
        <begin position="37"/>
        <end position="56"/>
    </location>
</feature>
<dbReference type="Proteomes" id="UP000318010">
    <property type="component" value="Unassembled WGS sequence"/>
</dbReference>
<feature type="domain" description="HTH tetR-type" evidence="3">
    <location>
        <begin position="14"/>
        <end position="74"/>
    </location>
</feature>
<dbReference type="InterPro" id="IPR001647">
    <property type="entry name" value="HTH_TetR"/>
</dbReference>
<dbReference type="EMBL" id="VOEI01000002">
    <property type="protein sequence ID" value="TWR26749.1"/>
    <property type="molecule type" value="Genomic_DNA"/>
</dbReference>
<dbReference type="Pfam" id="PF00440">
    <property type="entry name" value="TetR_N"/>
    <property type="match status" value="1"/>
</dbReference>
<dbReference type="GO" id="GO:0003677">
    <property type="term" value="F:DNA binding"/>
    <property type="evidence" value="ECO:0007669"/>
    <property type="project" value="UniProtKB-UniRule"/>
</dbReference>
<evidence type="ECO:0000259" key="3">
    <source>
        <dbReference type="PROSITE" id="PS50977"/>
    </source>
</evidence>
<dbReference type="RefSeq" id="WP_146269754.1">
    <property type="nucleotide sequence ID" value="NZ_VOEI01000002.1"/>
</dbReference>
<keyword evidence="5" id="KW-1185">Reference proteome</keyword>
<dbReference type="SUPFAM" id="SSF46689">
    <property type="entry name" value="Homeodomain-like"/>
    <property type="match status" value="1"/>
</dbReference>
<evidence type="ECO:0000256" key="1">
    <source>
        <dbReference type="ARBA" id="ARBA00023125"/>
    </source>
</evidence>
<keyword evidence="1 2" id="KW-0238">DNA-binding</keyword>
<dbReference type="InterPro" id="IPR009057">
    <property type="entry name" value="Homeodomain-like_sf"/>
</dbReference>
<gene>
    <name evidence="4" type="ORF">FPZ42_06845</name>
</gene>
<comment type="caution">
    <text evidence="4">The sequence shown here is derived from an EMBL/GenBank/DDBJ whole genome shotgun (WGS) entry which is preliminary data.</text>
</comment>